<sequence>MKGKASKNSSPYFLMAIKLEKKQLRSKLFYNLNKKRDFLNLKTKVTNNS</sequence>
<evidence type="ECO:0000313" key="1">
    <source>
        <dbReference type="EMBL" id="BDS12825.1"/>
    </source>
</evidence>
<dbReference type="Proteomes" id="UP001060919">
    <property type="component" value="Chromosome"/>
</dbReference>
<keyword evidence="2" id="KW-1185">Reference proteome</keyword>
<dbReference type="EMBL" id="AP026867">
    <property type="protein sequence ID" value="BDS12825.1"/>
    <property type="molecule type" value="Genomic_DNA"/>
</dbReference>
<accession>A0A915YGW9</accession>
<protein>
    <submittedName>
        <fullName evidence="1">Uncharacterized protein</fullName>
    </submittedName>
</protein>
<proteinExistence type="predicted"/>
<evidence type="ECO:0000313" key="2">
    <source>
        <dbReference type="Proteomes" id="UP001060919"/>
    </source>
</evidence>
<gene>
    <name evidence="1" type="ORF">AsAng_0035500</name>
</gene>
<name>A0A915YGW9_9BACT</name>
<dbReference type="KEGG" id="aup:AsAng_0035500"/>
<organism evidence="1 2">
    <name type="scientific">Aureispira anguillae</name>
    <dbReference type="NCBI Taxonomy" id="2864201"/>
    <lineage>
        <taxon>Bacteria</taxon>
        <taxon>Pseudomonadati</taxon>
        <taxon>Bacteroidota</taxon>
        <taxon>Saprospiria</taxon>
        <taxon>Saprospirales</taxon>
        <taxon>Saprospiraceae</taxon>
        <taxon>Aureispira</taxon>
    </lineage>
</organism>
<reference evidence="1" key="1">
    <citation type="submission" date="2022-09" db="EMBL/GenBank/DDBJ databases">
        <title>Aureispira anguillicida sp. nov., isolated from Leptocephalus of Japanese eel Anguilla japonica.</title>
        <authorList>
            <person name="Yuasa K."/>
            <person name="Mekata T."/>
            <person name="Ikunari K."/>
        </authorList>
    </citation>
    <scope>NUCLEOTIDE SEQUENCE</scope>
    <source>
        <strain evidence="1">EL160426</strain>
    </source>
</reference>
<dbReference type="AlphaFoldDB" id="A0A915YGW9"/>